<protein>
    <submittedName>
        <fullName evidence="9">L-proline glycine betaine ABC transport system permease protein ProW (TC 3.A.1.12.1)</fullName>
    </submittedName>
</protein>
<dbReference type="RefSeq" id="WP_087136017.1">
    <property type="nucleotide sequence ID" value="NZ_FUKR01000010.1"/>
</dbReference>
<dbReference type="InterPro" id="IPR051204">
    <property type="entry name" value="ABC_transp_perm/SBD"/>
</dbReference>
<evidence type="ECO:0000256" key="5">
    <source>
        <dbReference type="ARBA" id="ARBA00023136"/>
    </source>
</evidence>
<keyword evidence="4 6" id="KW-1133">Transmembrane helix</keyword>
<dbReference type="GO" id="GO:0055085">
    <property type="term" value="P:transmembrane transport"/>
    <property type="evidence" value="ECO:0007669"/>
    <property type="project" value="InterPro"/>
</dbReference>
<evidence type="ECO:0000256" key="3">
    <source>
        <dbReference type="ARBA" id="ARBA00022692"/>
    </source>
</evidence>
<dbReference type="Pfam" id="PF00528">
    <property type="entry name" value="BPD_transp_1"/>
    <property type="match status" value="1"/>
</dbReference>
<name>A0A1R4III0_9MICO</name>
<reference evidence="10" key="1">
    <citation type="submission" date="2017-02" db="EMBL/GenBank/DDBJ databases">
        <authorList>
            <person name="Dridi B."/>
        </authorList>
    </citation>
    <scope>NUCLEOTIDE SEQUENCE [LARGE SCALE GENOMIC DNA]</scope>
    <source>
        <strain evidence="10">EB411</strain>
    </source>
</reference>
<feature type="domain" description="ABC transmembrane type-1" evidence="8">
    <location>
        <begin position="15"/>
        <end position="197"/>
    </location>
</feature>
<dbReference type="GO" id="GO:0031460">
    <property type="term" value="P:glycine betaine transport"/>
    <property type="evidence" value="ECO:0007669"/>
    <property type="project" value="TreeGrafter"/>
</dbReference>
<dbReference type="OrthoDB" id="3233284at2"/>
<evidence type="ECO:0000256" key="2">
    <source>
        <dbReference type="ARBA" id="ARBA00022448"/>
    </source>
</evidence>
<proteinExistence type="inferred from homology"/>
<dbReference type="PANTHER" id="PTHR30177">
    <property type="entry name" value="GLYCINE BETAINE/L-PROLINE TRANSPORT SYSTEM PERMEASE PROTEIN PROW"/>
    <property type="match status" value="1"/>
</dbReference>
<organism evidence="9 10">
    <name type="scientific">Mycetocola reblochoni REB411</name>
    <dbReference type="NCBI Taxonomy" id="1255698"/>
    <lineage>
        <taxon>Bacteria</taxon>
        <taxon>Bacillati</taxon>
        <taxon>Actinomycetota</taxon>
        <taxon>Actinomycetes</taxon>
        <taxon>Micrococcales</taxon>
        <taxon>Microbacteriaceae</taxon>
        <taxon>Mycetocola</taxon>
    </lineage>
</organism>
<evidence type="ECO:0000256" key="6">
    <source>
        <dbReference type="RuleBase" id="RU363032"/>
    </source>
</evidence>
<evidence type="ECO:0000256" key="4">
    <source>
        <dbReference type="ARBA" id="ARBA00022989"/>
    </source>
</evidence>
<evidence type="ECO:0000313" key="10">
    <source>
        <dbReference type="Proteomes" id="UP000196778"/>
    </source>
</evidence>
<dbReference type="InterPro" id="IPR035906">
    <property type="entry name" value="MetI-like_sf"/>
</dbReference>
<evidence type="ECO:0000313" key="9">
    <source>
        <dbReference type="EMBL" id="SJN19620.1"/>
    </source>
</evidence>
<feature type="region of interest" description="Disordered" evidence="7">
    <location>
        <begin position="218"/>
        <end position="245"/>
    </location>
</feature>
<dbReference type="AlphaFoldDB" id="A0A1R4III0"/>
<evidence type="ECO:0000256" key="1">
    <source>
        <dbReference type="ARBA" id="ARBA00004141"/>
    </source>
</evidence>
<dbReference type="GO" id="GO:0005886">
    <property type="term" value="C:plasma membrane"/>
    <property type="evidence" value="ECO:0007669"/>
    <property type="project" value="UniProtKB-SubCell"/>
</dbReference>
<feature type="transmembrane region" description="Helical" evidence="6">
    <location>
        <begin position="132"/>
        <end position="159"/>
    </location>
</feature>
<feature type="transmembrane region" description="Helical" evidence="6">
    <location>
        <begin position="48"/>
        <end position="69"/>
    </location>
</feature>
<sequence length="245" mass="25198">MTWILANLGLIGDLMLVHLRLSLIPVVVSILVAVPLGRLAHRVGWLRGGVLSVVGLLYTIPSLALITLLPPLLGTPVLSDVNVLVALGLYGVALLTRSVADAFDAVDADVVRSAMAVGYTPLRRFWTVELPLAVPVIVAGTRVVAVSTVSLVTVGALVGSRNLGSLFTDGLQRGIVPEIVAGIVATVVLALVLDLVIAAVGRALTPWARVSGTSGAARRASRRRAHRAEVPGTAAEDAVTGGGAA</sequence>
<evidence type="ECO:0000259" key="8">
    <source>
        <dbReference type="PROSITE" id="PS50928"/>
    </source>
</evidence>
<keyword evidence="2 6" id="KW-0813">Transport</keyword>
<gene>
    <name evidence="9" type="ORF">FM119_01990</name>
</gene>
<accession>A0A1R4III0</accession>
<dbReference type="Gene3D" id="1.10.3720.10">
    <property type="entry name" value="MetI-like"/>
    <property type="match status" value="1"/>
</dbReference>
<evidence type="ECO:0000256" key="7">
    <source>
        <dbReference type="SAM" id="MobiDB-lite"/>
    </source>
</evidence>
<dbReference type="PANTHER" id="PTHR30177:SF4">
    <property type="entry name" value="OSMOPROTECTANT IMPORT PERMEASE PROTEIN OSMW"/>
    <property type="match status" value="1"/>
</dbReference>
<comment type="similarity">
    <text evidence="6">Belongs to the binding-protein-dependent transport system permease family.</text>
</comment>
<dbReference type="Proteomes" id="UP000196778">
    <property type="component" value="Unassembled WGS sequence"/>
</dbReference>
<feature type="transmembrane region" description="Helical" evidence="6">
    <location>
        <begin position="179"/>
        <end position="200"/>
    </location>
</feature>
<dbReference type="SUPFAM" id="SSF161098">
    <property type="entry name" value="MetI-like"/>
    <property type="match status" value="1"/>
</dbReference>
<feature type="transmembrane region" description="Helical" evidence="6">
    <location>
        <begin position="15"/>
        <end position="36"/>
    </location>
</feature>
<comment type="subcellular location">
    <subcellularLocation>
        <location evidence="6">Cell membrane</location>
        <topology evidence="6">Multi-pass membrane protein</topology>
    </subcellularLocation>
    <subcellularLocation>
        <location evidence="1">Membrane</location>
        <topology evidence="1">Multi-pass membrane protein</topology>
    </subcellularLocation>
</comment>
<keyword evidence="5 6" id="KW-0472">Membrane</keyword>
<dbReference type="InterPro" id="IPR000515">
    <property type="entry name" value="MetI-like"/>
</dbReference>
<dbReference type="EMBL" id="FUKR01000010">
    <property type="protein sequence ID" value="SJN19620.1"/>
    <property type="molecule type" value="Genomic_DNA"/>
</dbReference>
<feature type="transmembrane region" description="Helical" evidence="6">
    <location>
        <begin position="81"/>
        <end position="100"/>
    </location>
</feature>
<keyword evidence="3 6" id="KW-0812">Transmembrane</keyword>
<keyword evidence="10" id="KW-1185">Reference proteome</keyword>
<dbReference type="PROSITE" id="PS50928">
    <property type="entry name" value="ABC_TM1"/>
    <property type="match status" value="1"/>
</dbReference>